<dbReference type="GO" id="GO:0044781">
    <property type="term" value="P:bacterial-type flagellum organization"/>
    <property type="evidence" value="ECO:0007669"/>
    <property type="project" value="UniProtKB-UniRule"/>
</dbReference>
<keyword evidence="9" id="KW-0342">GTP-binding</keyword>
<keyword evidence="17" id="KW-0969">Cilium</keyword>
<dbReference type="InterPro" id="IPR000897">
    <property type="entry name" value="SRP54_GTPase_dom"/>
</dbReference>
<evidence type="ECO:0000256" key="14">
    <source>
        <dbReference type="SAM" id="MobiDB-lite"/>
    </source>
</evidence>
<evidence type="ECO:0000256" key="2">
    <source>
        <dbReference type="ARBA" id="ARBA00008531"/>
    </source>
</evidence>
<keyword evidence="6" id="KW-0547">Nucleotide-binding</keyword>
<proteinExistence type="inferred from homology"/>
<evidence type="ECO:0000256" key="5">
    <source>
        <dbReference type="ARBA" id="ARBA00022475"/>
    </source>
</evidence>
<dbReference type="Pfam" id="PF00448">
    <property type="entry name" value="SRP54"/>
    <property type="match status" value="1"/>
</dbReference>
<evidence type="ECO:0000259" key="15">
    <source>
        <dbReference type="SMART" id="SM00382"/>
    </source>
</evidence>
<dbReference type="HOGENOM" id="CLU_009301_11_4_12"/>
<dbReference type="Proteomes" id="UP000009223">
    <property type="component" value="Chromosome"/>
</dbReference>
<evidence type="ECO:0000256" key="9">
    <source>
        <dbReference type="ARBA" id="ARBA00023134"/>
    </source>
</evidence>
<keyword evidence="4" id="KW-0813">Transport</keyword>
<comment type="similarity">
    <text evidence="2">Belongs to the GTP-binding SRP family.</text>
</comment>
<dbReference type="InterPro" id="IPR027417">
    <property type="entry name" value="P-loop_NTPase"/>
</dbReference>
<dbReference type="SMART" id="SM00382">
    <property type="entry name" value="AAA"/>
    <property type="match status" value="1"/>
</dbReference>
<comment type="subcellular location">
    <subcellularLocation>
        <location evidence="1">Cell membrane</location>
        <topology evidence="1">Peripheral membrane protein</topology>
        <orientation evidence="1">Cytoplasmic side</orientation>
    </subcellularLocation>
</comment>
<dbReference type="GO" id="GO:0005886">
    <property type="term" value="C:plasma membrane"/>
    <property type="evidence" value="ECO:0007669"/>
    <property type="project" value="UniProtKB-SubCell"/>
</dbReference>
<dbReference type="GO" id="GO:0005047">
    <property type="term" value="F:signal recognition particle binding"/>
    <property type="evidence" value="ECO:0007669"/>
    <property type="project" value="TreeGrafter"/>
</dbReference>
<dbReference type="PANTHER" id="PTHR43134:SF3">
    <property type="entry name" value="FLAGELLAR BIOSYNTHESIS PROTEIN FLHF"/>
    <property type="match status" value="1"/>
</dbReference>
<comment type="function">
    <text evidence="12">Necessary for flagellar biosynthesis. May be involved in translocation of the flagellum.</text>
</comment>
<keyword evidence="5" id="KW-1003">Cell membrane</keyword>
<evidence type="ECO:0000256" key="12">
    <source>
        <dbReference type="ARBA" id="ARBA00025337"/>
    </source>
</evidence>
<organism evidence="17 18">
    <name type="scientific">Treponema primitia (strain ATCC BAA-887 / DSM 12427 / ZAS-2)</name>
    <dbReference type="NCBI Taxonomy" id="545694"/>
    <lineage>
        <taxon>Bacteria</taxon>
        <taxon>Pseudomonadati</taxon>
        <taxon>Spirochaetota</taxon>
        <taxon>Spirochaetia</taxon>
        <taxon>Spirochaetales</taxon>
        <taxon>Treponemataceae</taxon>
        <taxon>Treponema</taxon>
    </lineage>
</organism>
<dbReference type="EMBL" id="CP001843">
    <property type="protein sequence ID" value="AEF84130.1"/>
    <property type="molecule type" value="Genomic_DNA"/>
</dbReference>
<gene>
    <name evidence="17" type="ordered locus">TREPR_2848</name>
</gene>
<keyword evidence="11" id="KW-1006">Bacterial flagellum protein export</keyword>
<accession>F5YPU7</accession>
<reference evidence="17 18" key="2">
    <citation type="journal article" date="2011" name="ISME J.">
        <title>RNA-seq reveals cooperative metabolic interactions between two termite-gut spirochete species in co-culture.</title>
        <authorList>
            <person name="Rosenthal A.Z."/>
            <person name="Matson E.G."/>
            <person name="Eldar A."/>
            <person name="Leadbetter J.R."/>
        </authorList>
    </citation>
    <scope>NUCLEOTIDE SEQUENCE [LARGE SCALE GENOMIC DNA]</scope>
    <source>
        <strain evidence="18">ATCC BAA-887 / DSM 12427 / ZAS-2</strain>
    </source>
</reference>
<reference evidence="18" key="1">
    <citation type="submission" date="2009-12" db="EMBL/GenBank/DDBJ databases">
        <title>Complete sequence of Treponema primitia strain ZAS-2.</title>
        <authorList>
            <person name="Tetu S.G."/>
            <person name="Matson E."/>
            <person name="Ren Q."/>
            <person name="Seshadri R."/>
            <person name="Elbourne L."/>
            <person name="Hassan K.A."/>
            <person name="Durkin A."/>
            <person name="Radune D."/>
            <person name="Mohamoud Y."/>
            <person name="Shay R."/>
            <person name="Jin S."/>
            <person name="Zhang X."/>
            <person name="Lucey K."/>
            <person name="Ballor N.R."/>
            <person name="Ottesen E."/>
            <person name="Rosenthal R."/>
            <person name="Allen A."/>
            <person name="Leadbetter J.R."/>
            <person name="Paulsen I.T."/>
        </authorList>
    </citation>
    <scope>NUCLEOTIDE SEQUENCE [LARGE SCALE GENOMIC DNA]</scope>
    <source>
        <strain evidence="18">ATCC BAA-887 / DSM 12427 / ZAS-2</strain>
    </source>
</reference>
<keyword evidence="8" id="KW-0653">Protein transport</keyword>
<dbReference type="SMART" id="SM00962">
    <property type="entry name" value="SRP54"/>
    <property type="match status" value="1"/>
</dbReference>
<evidence type="ECO:0000256" key="7">
    <source>
        <dbReference type="ARBA" id="ARBA00022795"/>
    </source>
</evidence>
<dbReference type="GO" id="GO:0003924">
    <property type="term" value="F:GTPase activity"/>
    <property type="evidence" value="ECO:0007669"/>
    <property type="project" value="UniProtKB-UniRule"/>
</dbReference>
<evidence type="ECO:0000256" key="11">
    <source>
        <dbReference type="ARBA" id="ARBA00023225"/>
    </source>
</evidence>
<evidence type="ECO:0000256" key="10">
    <source>
        <dbReference type="ARBA" id="ARBA00023136"/>
    </source>
</evidence>
<dbReference type="OrthoDB" id="9778554at2"/>
<dbReference type="GO" id="GO:0006614">
    <property type="term" value="P:SRP-dependent cotranslational protein targeting to membrane"/>
    <property type="evidence" value="ECO:0007669"/>
    <property type="project" value="UniProtKB-UniRule"/>
</dbReference>
<name>F5YPU7_TREPZ</name>
<dbReference type="AlphaFoldDB" id="F5YPU7"/>
<dbReference type="PANTHER" id="PTHR43134">
    <property type="entry name" value="SIGNAL RECOGNITION PARTICLE RECEPTOR SUBUNIT ALPHA"/>
    <property type="match status" value="1"/>
</dbReference>
<dbReference type="InterPro" id="IPR047040">
    <property type="entry name" value="FlhF__GTPase_dom"/>
</dbReference>
<dbReference type="NCBIfam" id="TIGR03499">
    <property type="entry name" value="FlhF"/>
    <property type="match status" value="1"/>
</dbReference>
<keyword evidence="7" id="KW-1005">Bacterial flagellum biogenesis</keyword>
<feature type="domain" description="SRP54-type proteins GTP-binding" evidence="16">
    <location>
        <begin position="218"/>
        <end position="415"/>
    </location>
</feature>
<dbReference type="KEGG" id="tpi:TREPR_2848"/>
<evidence type="ECO:0000256" key="1">
    <source>
        <dbReference type="ARBA" id="ARBA00004413"/>
    </source>
</evidence>
<feature type="compositionally biased region" description="Polar residues" evidence="14">
    <location>
        <begin position="82"/>
        <end position="99"/>
    </location>
</feature>
<dbReference type="GO" id="GO:0005525">
    <property type="term" value="F:GTP binding"/>
    <property type="evidence" value="ECO:0007669"/>
    <property type="project" value="UniProtKB-UniRule"/>
</dbReference>
<keyword evidence="18" id="KW-1185">Reference proteome</keyword>
<keyword evidence="17" id="KW-0966">Cell projection</keyword>
<dbReference type="Gene3D" id="3.40.50.300">
    <property type="entry name" value="P-loop containing nucleotide triphosphate hydrolases"/>
    <property type="match status" value="1"/>
</dbReference>
<dbReference type="FunFam" id="3.40.50.300:FF:000695">
    <property type="entry name" value="Flagellar biosynthesis regulator FlhF"/>
    <property type="match status" value="1"/>
</dbReference>
<feature type="domain" description="AAA+ ATPase" evidence="15">
    <location>
        <begin position="217"/>
        <end position="368"/>
    </location>
</feature>
<dbReference type="STRING" id="545694.TREPR_2848"/>
<evidence type="ECO:0000256" key="6">
    <source>
        <dbReference type="ARBA" id="ARBA00022741"/>
    </source>
</evidence>
<dbReference type="RefSeq" id="WP_015707392.1">
    <property type="nucleotide sequence ID" value="NC_015578.1"/>
</dbReference>
<keyword evidence="17" id="KW-0282">Flagellum</keyword>
<sequence length="446" mass="49323">MSVEQFIEQGASYSECLQKVRLKYGERAKVMNYRTIRMGGFLGLFTREGVEMTGYISTDIRYATMGGYGASSSGLAQGARQPGQTSLTSHNIPTAQNGQTGLANQTLDFEEEKKKILAANNKTDPTLQKLLNEVKTLSEKLDANVRPQGEEHPTLGRLEEIFYQNDFSPGYTKAMLERVRKEFSLEDLGNYDVVQDKVVEWIGETIKIHNTTQSRRKSRILVLVGPTGVGKTTTIAKLAAAYGIDGWGRPPLAVRMITIDGYRIAAKEQLEIYGDIMGIPVSYVNTTDELRKTLAFYENGADLILVDTIGKSPRDAVKLGEMKQFLEVCGSSAEVHLALAASTKYSDIKEIIRQFAPFNFQSVVITKLDETVRVGNVISALEAEGKPVAYITDGQPVDKHIHRASVVRFLINLEGFRINREEIEQRFPPGASTEAAGRSSPLNGEK</sequence>
<feature type="region of interest" description="Disordered" evidence="14">
    <location>
        <begin position="74"/>
        <end position="99"/>
    </location>
</feature>
<protein>
    <recommendedName>
        <fullName evidence="3 13">Flagellar biosynthesis protein FlhF</fullName>
    </recommendedName>
</protein>
<evidence type="ECO:0000256" key="13">
    <source>
        <dbReference type="NCBIfam" id="TIGR03499"/>
    </source>
</evidence>
<dbReference type="CDD" id="cd17873">
    <property type="entry name" value="FlhF"/>
    <property type="match status" value="1"/>
</dbReference>
<dbReference type="SUPFAM" id="SSF52540">
    <property type="entry name" value="P-loop containing nucleoside triphosphate hydrolases"/>
    <property type="match status" value="1"/>
</dbReference>
<dbReference type="GO" id="GO:0015031">
    <property type="term" value="P:protein transport"/>
    <property type="evidence" value="ECO:0007669"/>
    <property type="project" value="UniProtKB-KW"/>
</dbReference>
<evidence type="ECO:0000313" key="18">
    <source>
        <dbReference type="Proteomes" id="UP000009223"/>
    </source>
</evidence>
<dbReference type="InterPro" id="IPR003593">
    <property type="entry name" value="AAA+_ATPase"/>
</dbReference>
<dbReference type="eggNOG" id="COG1419">
    <property type="taxonomic scope" value="Bacteria"/>
</dbReference>
<feature type="region of interest" description="Disordered" evidence="14">
    <location>
        <begin position="427"/>
        <end position="446"/>
    </location>
</feature>
<evidence type="ECO:0000256" key="3">
    <source>
        <dbReference type="ARBA" id="ARBA00014919"/>
    </source>
</evidence>
<dbReference type="Gene3D" id="1.20.120.1380">
    <property type="entry name" value="Flagellar FlhF biosynthesis protein, N domain"/>
    <property type="match status" value="1"/>
</dbReference>
<evidence type="ECO:0000259" key="16">
    <source>
        <dbReference type="SMART" id="SM00962"/>
    </source>
</evidence>
<evidence type="ECO:0000256" key="4">
    <source>
        <dbReference type="ARBA" id="ARBA00022448"/>
    </source>
</evidence>
<dbReference type="InterPro" id="IPR020006">
    <property type="entry name" value="FlhF"/>
</dbReference>
<evidence type="ECO:0000256" key="8">
    <source>
        <dbReference type="ARBA" id="ARBA00022927"/>
    </source>
</evidence>
<evidence type="ECO:0000313" key="17">
    <source>
        <dbReference type="EMBL" id="AEF84130.1"/>
    </source>
</evidence>
<keyword evidence="10" id="KW-0472">Membrane</keyword>